<comment type="subunit">
    <text evidence="9">Homohexamer.</text>
</comment>
<dbReference type="GO" id="GO:0004595">
    <property type="term" value="F:pantetheine-phosphate adenylyltransferase activity"/>
    <property type="evidence" value="ECO:0007669"/>
    <property type="project" value="UniProtKB-UniRule"/>
</dbReference>
<evidence type="ECO:0000256" key="2">
    <source>
        <dbReference type="ARBA" id="ARBA00022679"/>
    </source>
</evidence>
<feature type="binding site" evidence="9">
    <location>
        <begin position="11"/>
        <end position="12"/>
    </location>
    <ligand>
        <name>ATP</name>
        <dbReference type="ChEBI" id="CHEBI:30616"/>
    </ligand>
</feature>
<name>A0A917S0C0_9BACL</name>
<feature type="binding site" evidence="9">
    <location>
        <begin position="90"/>
        <end position="92"/>
    </location>
    <ligand>
        <name>ATP</name>
        <dbReference type="ChEBI" id="CHEBI:30616"/>
    </ligand>
</feature>
<evidence type="ECO:0000256" key="7">
    <source>
        <dbReference type="ARBA" id="ARBA00022993"/>
    </source>
</evidence>
<feature type="domain" description="Cytidyltransferase-like" evidence="10">
    <location>
        <begin position="7"/>
        <end position="135"/>
    </location>
</feature>
<comment type="pathway">
    <text evidence="9">Cofactor biosynthesis; coenzyme A biosynthesis; CoA from (R)-pantothenate: step 4/5.</text>
</comment>
<feature type="binding site" evidence="9">
    <location>
        <position position="11"/>
    </location>
    <ligand>
        <name>substrate</name>
    </ligand>
</feature>
<accession>A0A917S0C0</accession>
<evidence type="ECO:0000313" key="11">
    <source>
        <dbReference type="EMBL" id="GGL44884.1"/>
    </source>
</evidence>
<proteinExistence type="inferred from homology"/>
<dbReference type="NCBIfam" id="TIGR01510">
    <property type="entry name" value="coaD_prev_kdtB"/>
    <property type="match status" value="1"/>
</dbReference>
<keyword evidence="12" id="KW-1185">Reference proteome</keyword>
<dbReference type="EMBL" id="BMOK01000002">
    <property type="protein sequence ID" value="GGL44884.1"/>
    <property type="molecule type" value="Genomic_DNA"/>
</dbReference>
<evidence type="ECO:0000256" key="8">
    <source>
        <dbReference type="ARBA" id="ARBA00029346"/>
    </source>
</evidence>
<dbReference type="InterPro" id="IPR004821">
    <property type="entry name" value="Cyt_trans-like"/>
</dbReference>
<protein>
    <recommendedName>
        <fullName evidence="9">Phosphopantetheine adenylyltransferase</fullName>
        <ecNumber evidence="9">2.7.7.3</ecNumber>
    </recommendedName>
    <alternativeName>
        <fullName evidence="9">Dephospho-CoA pyrophosphorylase</fullName>
    </alternativeName>
    <alternativeName>
        <fullName evidence="9">Pantetheine-phosphate adenylyltransferase</fullName>
        <shortName evidence="9">PPAT</shortName>
    </alternativeName>
</protein>
<comment type="cofactor">
    <cofactor evidence="9">
        <name>Mg(2+)</name>
        <dbReference type="ChEBI" id="CHEBI:18420"/>
    </cofactor>
</comment>
<keyword evidence="4 9" id="KW-0547">Nucleotide-binding</keyword>
<dbReference type="Gene3D" id="3.40.50.620">
    <property type="entry name" value="HUPs"/>
    <property type="match status" value="1"/>
</dbReference>
<dbReference type="GO" id="GO:0015937">
    <property type="term" value="P:coenzyme A biosynthetic process"/>
    <property type="evidence" value="ECO:0007669"/>
    <property type="project" value="UniProtKB-UniRule"/>
</dbReference>
<dbReference type="CDD" id="cd02163">
    <property type="entry name" value="PPAT"/>
    <property type="match status" value="1"/>
</dbReference>
<comment type="function">
    <text evidence="9">Reversibly transfers an adenylyl group from ATP to 4'-phosphopantetheine, yielding dephospho-CoA (dPCoA) and pyrophosphate.</text>
</comment>
<dbReference type="PANTHER" id="PTHR21342">
    <property type="entry name" value="PHOSPHOPANTETHEINE ADENYLYLTRANSFERASE"/>
    <property type="match status" value="1"/>
</dbReference>
<comment type="similarity">
    <text evidence="9">Belongs to the bacterial CoaD family.</text>
</comment>
<dbReference type="EC" id="2.7.7.3" evidence="9"/>
<feature type="site" description="Transition state stabilizer" evidence="9">
    <location>
        <position position="19"/>
    </location>
</feature>
<dbReference type="PANTHER" id="PTHR21342:SF1">
    <property type="entry name" value="PHOSPHOPANTETHEINE ADENYLYLTRANSFERASE"/>
    <property type="match status" value="1"/>
</dbReference>
<sequence>MSEKIAVYPGSFDPITFGHLDIIRRGMTVFDKIIVAVLNNSRKDPLFTVDERVDLLGQATSAFPGVTVDSFDGLLMDYVREKDVHIVLRGLRAISDFEYELQIASINKSLSPEIETCFMMTSNKYSFLSSSMVKEVAKYGGPVHELVPEPVERALKKKFV</sequence>
<feature type="binding site" evidence="9">
    <location>
        <position position="89"/>
    </location>
    <ligand>
        <name>substrate</name>
    </ligand>
</feature>
<dbReference type="GO" id="GO:0005737">
    <property type="term" value="C:cytoplasm"/>
    <property type="evidence" value="ECO:0007669"/>
    <property type="project" value="UniProtKB-SubCell"/>
</dbReference>
<evidence type="ECO:0000313" key="12">
    <source>
        <dbReference type="Proteomes" id="UP000654670"/>
    </source>
</evidence>
<feature type="binding site" evidence="9">
    <location>
        <position position="75"/>
    </location>
    <ligand>
        <name>substrate</name>
    </ligand>
</feature>
<evidence type="ECO:0000259" key="10">
    <source>
        <dbReference type="Pfam" id="PF01467"/>
    </source>
</evidence>
<keyword evidence="1 9" id="KW-0963">Cytoplasm</keyword>
<dbReference type="SUPFAM" id="SSF52374">
    <property type="entry name" value="Nucleotidylyl transferase"/>
    <property type="match status" value="1"/>
</dbReference>
<evidence type="ECO:0000256" key="1">
    <source>
        <dbReference type="ARBA" id="ARBA00022490"/>
    </source>
</evidence>
<dbReference type="HAMAP" id="MF_00151">
    <property type="entry name" value="PPAT_bact"/>
    <property type="match status" value="1"/>
</dbReference>
<dbReference type="RefSeq" id="WP_188801613.1">
    <property type="nucleotide sequence ID" value="NZ_BMOK01000002.1"/>
</dbReference>
<evidence type="ECO:0000256" key="9">
    <source>
        <dbReference type="HAMAP-Rule" id="MF_00151"/>
    </source>
</evidence>
<feature type="binding site" evidence="9">
    <location>
        <position position="43"/>
    </location>
    <ligand>
        <name>substrate</name>
    </ligand>
</feature>
<dbReference type="GO" id="GO:0005524">
    <property type="term" value="F:ATP binding"/>
    <property type="evidence" value="ECO:0007669"/>
    <property type="project" value="UniProtKB-KW"/>
</dbReference>
<feature type="binding site" evidence="9">
    <location>
        <position position="100"/>
    </location>
    <ligand>
        <name>ATP</name>
        <dbReference type="ChEBI" id="CHEBI:30616"/>
    </ligand>
</feature>
<dbReference type="Pfam" id="PF01467">
    <property type="entry name" value="CTP_transf_like"/>
    <property type="match status" value="1"/>
</dbReference>
<evidence type="ECO:0000256" key="3">
    <source>
        <dbReference type="ARBA" id="ARBA00022695"/>
    </source>
</evidence>
<comment type="subcellular location">
    <subcellularLocation>
        <location evidence="9">Cytoplasm</location>
    </subcellularLocation>
</comment>
<keyword evidence="6 9" id="KW-0460">Magnesium</keyword>
<dbReference type="PRINTS" id="PR01020">
    <property type="entry name" value="LPSBIOSNTHSS"/>
</dbReference>
<comment type="catalytic activity">
    <reaction evidence="8 9">
        <text>(R)-4'-phosphopantetheine + ATP + H(+) = 3'-dephospho-CoA + diphosphate</text>
        <dbReference type="Rhea" id="RHEA:19801"/>
        <dbReference type="ChEBI" id="CHEBI:15378"/>
        <dbReference type="ChEBI" id="CHEBI:30616"/>
        <dbReference type="ChEBI" id="CHEBI:33019"/>
        <dbReference type="ChEBI" id="CHEBI:57328"/>
        <dbReference type="ChEBI" id="CHEBI:61723"/>
        <dbReference type="EC" id="2.7.7.3"/>
    </reaction>
</comment>
<dbReference type="NCBIfam" id="TIGR00125">
    <property type="entry name" value="cyt_tran_rel"/>
    <property type="match status" value="1"/>
</dbReference>
<evidence type="ECO:0000256" key="5">
    <source>
        <dbReference type="ARBA" id="ARBA00022840"/>
    </source>
</evidence>
<gene>
    <name evidence="9 11" type="primary">coaD</name>
    <name evidence="11" type="ORF">GCM10007968_06180</name>
</gene>
<comment type="caution">
    <text evidence="11">The sequence shown here is derived from an EMBL/GenBank/DDBJ whole genome shotgun (WGS) entry which is preliminary data.</text>
</comment>
<feature type="binding site" evidence="9">
    <location>
        <position position="19"/>
    </location>
    <ligand>
        <name>ATP</name>
        <dbReference type="ChEBI" id="CHEBI:30616"/>
    </ligand>
</feature>
<reference evidence="11" key="2">
    <citation type="submission" date="2020-09" db="EMBL/GenBank/DDBJ databases">
        <authorList>
            <person name="Sun Q."/>
            <person name="Ohkuma M."/>
        </authorList>
    </citation>
    <scope>NUCLEOTIDE SEQUENCE</scope>
    <source>
        <strain evidence="11">JCM 15325</strain>
    </source>
</reference>
<dbReference type="InterPro" id="IPR001980">
    <property type="entry name" value="PPAT"/>
</dbReference>
<keyword evidence="7 9" id="KW-0173">Coenzyme A biosynthesis</keyword>
<keyword evidence="2 9" id="KW-0808">Transferase</keyword>
<keyword evidence="5 9" id="KW-0067">ATP-binding</keyword>
<evidence type="ECO:0000256" key="6">
    <source>
        <dbReference type="ARBA" id="ARBA00022842"/>
    </source>
</evidence>
<evidence type="ECO:0000256" key="4">
    <source>
        <dbReference type="ARBA" id="ARBA00022741"/>
    </source>
</evidence>
<reference evidence="11" key="1">
    <citation type="journal article" date="2014" name="Int. J. Syst. Evol. Microbiol.">
        <title>Complete genome sequence of Corynebacterium casei LMG S-19264T (=DSM 44701T), isolated from a smear-ripened cheese.</title>
        <authorList>
            <consortium name="US DOE Joint Genome Institute (JGI-PGF)"/>
            <person name="Walter F."/>
            <person name="Albersmeier A."/>
            <person name="Kalinowski J."/>
            <person name="Ruckert C."/>
        </authorList>
    </citation>
    <scope>NUCLEOTIDE SEQUENCE</scope>
    <source>
        <strain evidence="11">JCM 15325</strain>
    </source>
</reference>
<keyword evidence="3 9" id="KW-0548">Nucleotidyltransferase</keyword>
<dbReference type="InterPro" id="IPR014729">
    <property type="entry name" value="Rossmann-like_a/b/a_fold"/>
</dbReference>
<organism evidence="11 12">
    <name type="scientific">Sporolactobacillus putidus</name>
    <dbReference type="NCBI Taxonomy" id="492735"/>
    <lineage>
        <taxon>Bacteria</taxon>
        <taxon>Bacillati</taxon>
        <taxon>Bacillota</taxon>
        <taxon>Bacilli</taxon>
        <taxon>Bacillales</taxon>
        <taxon>Sporolactobacillaceae</taxon>
        <taxon>Sporolactobacillus</taxon>
    </lineage>
</organism>
<dbReference type="Proteomes" id="UP000654670">
    <property type="component" value="Unassembled WGS sequence"/>
</dbReference>
<feature type="binding site" evidence="9">
    <location>
        <begin position="125"/>
        <end position="131"/>
    </location>
    <ligand>
        <name>ATP</name>
        <dbReference type="ChEBI" id="CHEBI:30616"/>
    </ligand>
</feature>
<dbReference type="AlphaFoldDB" id="A0A917S0C0"/>